<dbReference type="SUPFAM" id="SSF55729">
    <property type="entry name" value="Acyl-CoA N-acyltransferases (Nat)"/>
    <property type="match status" value="1"/>
</dbReference>
<comment type="similarity">
    <text evidence="1">Belongs to the acetyltransferase family. RimI subfamily.</text>
</comment>
<proteinExistence type="inferred from homology"/>
<dbReference type="GO" id="GO:0005840">
    <property type="term" value="C:ribosome"/>
    <property type="evidence" value="ECO:0007669"/>
    <property type="project" value="UniProtKB-KW"/>
</dbReference>
<evidence type="ECO:0000256" key="2">
    <source>
        <dbReference type="ARBA" id="ARBA00022490"/>
    </source>
</evidence>
<dbReference type="CDD" id="cd04301">
    <property type="entry name" value="NAT_SF"/>
    <property type="match status" value="1"/>
</dbReference>
<gene>
    <name evidence="6" type="primary">rimI</name>
    <name evidence="6" type="ORF">HKK74_03630</name>
</gene>
<keyword evidence="6" id="KW-0689">Ribosomal protein</keyword>
<sequence>MTPDDLPVVQRLEALLYPDDAWSTEMFRSELADQAGTRHYVVAVAPPESSPPAAGATEEIVGYAGLAAAGGQGDVQTIGVRSDRRGRGIGAALLTALLDEAARRDCEVVFLEVRADNEAARKLYERFGFTEISVRKRYYQPSGVDAIVMCRQSTPPRKRTTGFGPVGGADE</sequence>
<keyword evidence="7" id="KW-1185">Reference proteome</keyword>
<dbReference type="InterPro" id="IPR050680">
    <property type="entry name" value="YpeA/RimI_acetyltransf"/>
</dbReference>
<evidence type="ECO:0000256" key="3">
    <source>
        <dbReference type="ARBA" id="ARBA00022679"/>
    </source>
</evidence>
<evidence type="ECO:0000313" key="7">
    <source>
        <dbReference type="Proteomes" id="UP000805614"/>
    </source>
</evidence>
<dbReference type="PROSITE" id="PS51186">
    <property type="entry name" value="GNAT"/>
    <property type="match status" value="1"/>
</dbReference>
<dbReference type="Gene3D" id="3.40.630.30">
    <property type="match status" value="1"/>
</dbReference>
<evidence type="ECO:0000259" key="5">
    <source>
        <dbReference type="PROSITE" id="PS51186"/>
    </source>
</evidence>
<reference evidence="6 7" key="1">
    <citation type="submission" date="2020-06" db="EMBL/GenBank/DDBJ databases">
        <title>Actinomadura xiongansis sp. nov., isolated from soil of Baiyangdian.</title>
        <authorList>
            <person name="Zhang X."/>
        </authorList>
    </citation>
    <scope>NUCLEOTIDE SEQUENCE [LARGE SCALE GENOMIC DNA]</scope>
    <source>
        <strain evidence="6 7">HBUM206468</strain>
    </source>
</reference>
<dbReference type="Pfam" id="PF00583">
    <property type="entry name" value="Acetyltransf_1"/>
    <property type="match status" value="1"/>
</dbReference>
<dbReference type="Proteomes" id="UP000805614">
    <property type="component" value="Unassembled WGS sequence"/>
</dbReference>
<dbReference type="InterPro" id="IPR000182">
    <property type="entry name" value="GNAT_dom"/>
</dbReference>
<keyword evidence="4" id="KW-0012">Acyltransferase</keyword>
<evidence type="ECO:0000313" key="6">
    <source>
        <dbReference type="EMBL" id="MBC6464590.1"/>
    </source>
</evidence>
<organism evidence="6 7">
    <name type="scientific">Actinomadura alba</name>
    <dbReference type="NCBI Taxonomy" id="406431"/>
    <lineage>
        <taxon>Bacteria</taxon>
        <taxon>Bacillati</taxon>
        <taxon>Actinomycetota</taxon>
        <taxon>Actinomycetes</taxon>
        <taxon>Streptosporangiales</taxon>
        <taxon>Thermomonosporaceae</taxon>
        <taxon>Actinomadura</taxon>
    </lineage>
</organism>
<accession>A0ABR7LJA8</accession>
<dbReference type="PANTHER" id="PTHR43420">
    <property type="entry name" value="ACETYLTRANSFERASE"/>
    <property type="match status" value="1"/>
</dbReference>
<feature type="domain" description="N-acetyltransferase" evidence="5">
    <location>
        <begin position="1"/>
        <end position="154"/>
    </location>
</feature>
<keyword evidence="3" id="KW-0808">Transferase</keyword>
<keyword evidence="6" id="KW-0687">Ribonucleoprotein</keyword>
<evidence type="ECO:0000256" key="1">
    <source>
        <dbReference type="ARBA" id="ARBA00005395"/>
    </source>
</evidence>
<keyword evidence="2" id="KW-0963">Cytoplasm</keyword>
<evidence type="ECO:0000256" key="4">
    <source>
        <dbReference type="ARBA" id="ARBA00023315"/>
    </source>
</evidence>
<protein>
    <submittedName>
        <fullName evidence="6">Ribosomal protein S18-alanine N-acetyltransferase</fullName>
    </submittedName>
</protein>
<dbReference type="EMBL" id="JABVEC010000002">
    <property type="protein sequence ID" value="MBC6464590.1"/>
    <property type="molecule type" value="Genomic_DNA"/>
</dbReference>
<dbReference type="InterPro" id="IPR006464">
    <property type="entry name" value="AcTrfase_RimI/Ard1"/>
</dbReference>
<comment type="caution">
    <text evidence="6">The sequence shown here is derived from an EMBL/GenBank/DDBJ whole genome shotgun (WGS) entry which is preliminary data.</text>
</comment>
<dbReference type="InterPro" id="IPR016181">
    <property type="entry name" value="Acyl_CoA_acyltransferase"/>
</dbReference>
<name>A0ABR7LJA8_9ACTN</name>
<dbReference type="NCBIfam" id="TIGR01575">
    <property type="entry name" value="rimI"/>
    <property type="match status" value="1"/>
</dbReference>
<dbReference type="PANTHER" id="PTHR43420:SF44">
    <property type="entry name" value="ACETYLTRANSFERASE YPEA"/>
    <property type="match status" value="1"/>
</dbReference>